<dbReference type="Proteomes" id="UP001287286">
    <property type="component" value="Unassembled WGS sequence"/>
</dbReference>
<comment type="caution">
    <text evidence="2">The sequence shown here is derived from an EMBL/GenBank/DDBJ whole genome shotgun (WGS) entry which is preliminary data.</text>
</comment>
<name>A0ABR0BTJ5_PURLI</name>
<evidence type="ECO:0000256" key="1">
    <source>
        <dbReference type="SAM" id="MobiDB-lite"/>
    </source>
</evidence>
<evidence type="ECO:0000313" key="2">
    <source>
        <dbReference type="EMBL" id="KAK4087335.1"/>
    </source>
</evidence>
<feature type="region of interest" description="Disordered" evidence="1">
    <location>
        <begin position="448"/>
        <end position="482"/>
    </location>
</feature>
<gene>
    <name evidence="2" type="ORF">Purlil1_8410</name>
</gene>
<feature type="region of interest" description="Disordered" evidence="1">
    <location>
        <begin position="220"/>
        <end position="283"/>
    </location>
</feature>
<evidence type="ECO:0000313" key="3">
    <source>
        <dbReference type="Proteomes" id="UP001287286"/>
    </source>
</evidence>
<keyword evidence="3" id="KW-1185">Reference proteome</keyword>
<dbReference type="EMBL" id="JAWRVI010000033">
    <property type="protein sequence ID" value="KAK4087335.1"/>
    <property type="molecule type" value="Genomic_DNA"/>
</dbReference>
<organism evidence="2 3">
    <name type="scientific">Purpureocillium lilacinum</name>
    <name type="common">Paecilomyces lilacinus</name>
    <dbReference type="NCBI Taxonomy" id="33203"/>
    <lineage>
        <taxon>Eukaryota</taxon>
        <taxon>Fungi</taxon>
        <taxon>Dikarya</taxon>
        <taxon>Ascomycota</taxon>
        <taxon>Pezizomycotina</taxon>
        <taxon>Sordariomycetes</taxon>
        <taxon>Hypocreomycetidae</taxon>
        <taxon>Hypocreales</taxon>
        <taxon>Ophiocordycipitaceae</taxon>
        <taxon>Purpureocillium</taxon>
    </lineage>
</organism>
<proteinExistence type="predicted"/>
<reference evidence="2 3" key="1">
    <citation type="journal article" date="2024" name="Microbiol. Resour. Announc.">
        <title>Genome annotations for the ascomycete fungi Trichoderma harzianum, Trichoderma aggressivum, and Purpureocillium lilacinum.</title>
        <authorList>
            <person name="Beijen E.P.W."/>
            <person name="Ohm R.A."/>
        </authorList>
    </citation>
    <scope>NUCLEOTIDE SEQUENCE [LARGE SCALE GENOMIC DNA]</scope>
    <source>
        <strain evidence="2 3">CBS 150709</strain>
    </source>
</reference>
<protein>
    <submittedName>
        <fullName evidence="2">Uncharacterized protein</fullName>
    </submittedName>
</protein>
<accession>A0ABR0BTJ5</accession>
<sequence>MTLSRSLAKWAASKSSRPKSNPEEASREFDNVRASIGWHEVGESLGANVQDGVLRPRAETAMVPKQECKIALASHFVDVAGLAVRRGAAPGAMGEIRLMRPTLGLPRELAESWADAGAAAWQGLLEGEAEHAESRRLESAEVGADSHNAVEAFRPTIDGSRHSRMHHMRNTSFGCEPGDELPLALAQSKEANAEVAGWGAPARHPARHLAPRPSLRASIESAATAPEAGRKPSKVTAARPSASQKRPPAPATRHLTFETSCRRRRNEAISSDGCDGPTGQHAHACRCAPPISTAREPLPDNANPHAYHRRQARCGVVDAAPGPDPGTNAHHLQVGGACPGSTSISLRRRARSDMSQGHRIEMRRRATSLQPFIKPRCDQRRNLAPPQRRRAQDELTLSPPTSHGSQHGGDEQGPDSWPTGVWRDSTARGRWQRLSLVHGAHRVVASHCADSQPSASDHDLAHRPSTTTLQRPARGNETPSRCDWEASWNPTAGLGRCLCLNLEVFGRIDGIPNGTRQTGPSEASLNFDQVNFGLQAQSSGEKQVHSLARDEPCLAATGMPTPPPIGADEFQLRTAASRPKRRVDGCFPPRLAAVATIIHR</sequence>
<feature type="region of interest" description="Disordered" evidence="1">
    <location>
        <begin position="1"/>
        <end position="28"/>
    </location>
</feature>
<feature type="region of interest" description="Disordered" evidence="1">
    <location>
        <begin position="328"/>
        <end position="423"/>
    </location>
</feature>